<dbReference type="EMBL" id="JBHSIT010000012">
    <property type="protein sequence ID" value="MFC4912335.1"/>
    <property type="molecule type" value="Genomic_DNA"/>
</dbReference>
<keyword evidence="3 6" id="KW-0812">Transmembrane</keyword>
<dbReference type="PANTHER" id="PTHR39087">
    <property type="entry name" value="UPF0104 MEMBRANE PROTEIN MJ1595"/>
    <property type="match status" value="1"/>
</dbReference>
<comment type="caution">
    <text evidence="7">The sequence shown here is derived from an EMBL/GenBank/DDBJ whole genome shotgun (WGS) entry which is preliminary data.</text>
</comment>
<reference evidence="8" key="1">
    <citation type="journal article" date="2019" name="Int. J. Syst. Evol. Microbiol.">
        <title>The Global Catalogue of Microorganisms (GCM) 10K type strain sequencing project: providing services to taxonomists for standard genome sequencing and annotation.</title>
        <authorList>
            <consortium name="The Broad Institute Genomics Platform"/>
            <consortium name="The Broad Institute Genome Sequencing Center for Infectious Disease"/>
            <person name="Wu L."/>
            <person name="Ma J."/>
        </authorList>
    </citation>
    <scope>NUCLEOTIDE SEQUENCE [LARGE SCALE GENOMIC DNA]</scope>
    <source>
        <strain evidence="8">KLKA75</strain>
    </source>
</reference>
<name>A0ABV9U718_9ACTN</name>
<keyword evidence="8" id="KW-1185">Reference proteome</keyword>
<protein>
    <submittedName>
        <fullName evidence="7">YbhN family protein</fullName>
    </submittedName>
</protein>
<dbReference type="Pfam" id="PF03706">
    <property type="entry name" value="LPG_synthase_TM"/>
    <property type="match status" value="1"/>
</dbReference>
<feature type="transmembrane region" description="Helical" evidence="6">
    <location>
        <begin position="25"/>
        <end position="47"/>
    </location>
</feature>
<dbReference type="Proteomes" id="UP001595872">
    <property type="component" value="Unassembled WGS sequence"/>
</dbReference>
<proteinExistence type="predicted"/>
<evidence type="ECO:0000256" key="4">
    <source>
        <dbReference type="ARBA" id="ARBA00022989"/>
    </source>
</evidence>
<comment type="subcellular location">
    <subcellularLocation>
        <location evidence="1">Cell membrane</location>
        <topology evidence="1">Multi-pass membrane protein</topology>
    </subcellularLocation>
</comment>
<feature type="transmembrane region" description="Helical" evidence="6">
    <location>
        <begin position="286"/>
        <end position="305"/>
    </location>
</feature>
<evidence type="ECO:0000256" key="6">
    <source>
        <dbReference type="SAM" id="Phobius"/>
    </source>
</evidence>
<organism evidence="7 8">
    <name type="scientific">Actinomadura gamaensis</name>
    <dbReference type="NCBI Taxonomy" id="1763541"/>
    <lineage>
        <taxon>Bacteria</taxon>
        <taxon>Bacillati</taxon>
        <taxon>Actinomycetota</taxon>
        <taxon>Actinomycetes</taxon>
        <taxon>Streptosporangiales</taxon>
        <taxon>Thermomonosporaceae</taxon>
        <taxon>Actinomadura</taxon>
    </lineage>
</organism>
<gene>
    <name evidence="7" type="ORF">ACFPCY_33895</name>
</gene>
<evidence type="ECO:0000313" key="7">
    <source>
        <dbReference type="EMBL" id="MFC4912335.1"/>
    </source>
</evidence>
<feature type="transmembrane region" description="Helical" evidence="6">
    <location>
        <begin position="192"/>
        <end position="212"/>
    </location>
</feature>
<dbReference type="InterPro" id="IPR022791">
    <property type="entry name" value="L-PG_synthase/AglD"/>
</dbReference>
<feature type="transmembrane region" description="Helical" evidence="6">
    <location>
        <begin position="148"/>
        <end position="172"/>
    </location>
</feature>
<keyword evidence="5 6" id="KW-0472">Membrane</keyword>
<evidence type="ECO:0000256" key="1">
    <source>
        <dbReference type="ARBA" id="ARBA00004651"/>
    </source>
</evidence>
<dbReference type="RefSeq" id="WP_378262150.1">
    <property type="nucleotide sequence ID" value="NZ_JBHSIT010000012.1"/>
</dbReference>
<accession>A0ABV9U718</accession>
<evidence type="ECO:0000256" key="3">
    <source>
        <dbReference type="ARBA" id="ARBA00022692"/>
    </source>
</evidence>
<feature type="transmembrane region" description="Helical" evidence="6">
    <location>
        <begin position="312"/>
        <end position="335"/>
    </location>
</feature>
<evidence type="ECO:0000256" key="2">
    <source>
        <dbReference type="ARBA" id="ARBA00022475"/>
    </source>
</evidence>
<keyword evidence="4 6" id="KW-1133">Transmembrane helix</keyword>
<feature type="transmembrane region" description="Helical" evidence="6">
    <location>
        <begin position="73"/>
        <end position="93"/>
    </location>
</feature>
<sequence>MTRAEVPADIDAEERRRSGVRTAALWMWPWCLLLATAAACAVAAVSADAPYADDDALDLLGGWGRDALGGLDAVPWAVVPLLVFLTVTHYACTAKALRSASGRPLPKGETFAVQIAAAAASRLVPAGIGSLAVLSRYLTRRGHTGAEAVAVVGLTRLAGGLSALGLFFALGAGHFPNPSAIGSHLRHVREPGPSAAGLVFVVLGATTATFVVRRRATSDGRLARLRRRVRRAIADAVHQATELRHRPRACLTLLLATLGTPLALGTAFSVSVIASPGGPGFRHAGTLLLVYLVGSAAGTAVPLPAGTGANEAALIGALVATGIAGTAAVQGVLLFRAVTFWAPVPFGVLAARRLRRTNAL</sequence>
<dbReference type="PANTHER" id="PTHR39087:SF2">
    <property type="entry name" value="UPF0104 MEMBRANE PROTEIN MJ1595"/>
    <property type="match status" value="1"/>
</dbReference>
<evidence type="ECO:0000256" key="5">
    <source>
        <dbReference type="ARBA" id="ARBA00023136"/>
    </source>
</evidence>
<keyword evidence="2" id="KW-1003">Cell membrane</keyword>
<feature type="transmembrane region" description="Helical" evidence="6">
    <location>
        <begin position="253"/>
        <end position="274"/>
    </location>
</feature>
<evidence type="ECO:0000313" key="8">
    <source>
        <dbReference type="Proteomes" id="UP001595872"/>
    </source>
</evidence>